<feature type="compositionally biased region" description="Polar residues" evidence="1">
    <location>
        <begin position="297"/>
        <end position="307"/>
    </location>
</feature>
<feature type="region of interest" description="Disordered" evidence="1">
    <location>
        <begin position="95"/>
        <end position="115"/>
    </location>
</feature>
<evidence type="ECO:0000313" key="2">
    <source>
        <dbReference type="EMBL" id="KAF9059778.1"/>
    </source>
</evidence>
<proteinExistence type="predicted"/>
<gene>
    <name evidence="2" type="ORF">BDP27DRAFT_449005</name>
</gene>
<evidence type="ECO:0000313" key="3">
    <source>
        <dbReference type="Proteomes" id="UP000772434"/>
    </source>
</evidence>
<keyword evidence="3" id="KW-1185">Reference proteome</keyword>
<evidence type="ECO:0000256" key="1">
    <source>
        <dbReference type="SAM" id="MobiDB-lite"/>
    </source>
</evidence>
<feature type="region of interest" description="Disordered" evidence="1">
    <location>
        <begin position="1"/>
        <end position="72"/>
    </location>
</feature>
<dbReference type="OrthoDB" id="3230534at2759"/>
<organism evidence="2 3">
    <name type="scientific">Rhodocollybia butyracea</name>
    <dbReference type="NCBI Taxonomy" id="206335"/>
    <lineage>
        <taxon>Eukaryota</taxon>
        <taxon>Fungi</taxon>
        <taxon>Dikarya</taxon>
        <taxon>Basidiomycota</taxon>
        <taxon>Agaricomycotina</taxon>
        <taxon>Agaricomycetes</taxon>
        <taxon>Agaricomycetidae</taxon>
        <taxon>Agaricales</taxon>
        <taxon>Marasmiineae</taxon>
        <taxon>Omphalotaceae</taxon>
        <taxon>Rhodocollybia</taxon>
    </lineage>
</organism>
<dbReference type="EMBL" id="JADNRY010000280">
    <property type="protein sequence ID" value="KAF9059778.1"/>
    <property type="molecule type" value="Genomic_DNA"/>
</dbReference>
<accession>A0A9P5TZS8</accession>
<dbReference type="Proteomes" id="UP000772434">
    <property type="component" value="Unassembled WGS sequence"/>
</dbReference>
<feature type="region of interest" description="Disordered" evidence="1">
    <location>
        <begin position="297"/>
        <end position="318"/>
    </location>
</feature>
<sequence>METPTAIPTIPRLRVSRENPHQSTVYDYSGSQAGPSRLQSSTNLLDLYNLSGDADDDEQEQDTPRLPTLSTLPIEITSNLPDVTPAARLKAVLERTSARSKPPPAPAPLPSSASLSEFSDFEIPTIGNSQTSLARETLHSLFSHALREAGDTPQKSAKGKMKRRNSIDPSEFESSPRVSRKDRTDLKGKRKSMSDDEFSVSNVSSHAAVFDTLRQRLDSSSRQSPASNVDPDASLDAVKFMQELNASQFMAPVATSTPQHSLKMSVNSQFQTNLMDQDSEMQQAMRDLDSYENSLPAANTSKPTNYVAQPDRSHSSDILRSGRQKTDILKADSLHLSRSKESIIDLHEREREWNKRHTLVIQSQTRNINIPSLFLQVTVTGHCLEMEAPSHYTTTTLQALVLMTIILGRKKNLRNTMLTTRIGLILA</sequence>
<reference evidence="2" key="1">
    <citation type="submission" date="2020-11" db="EMBL/GenBank/DDBJ databases">
        <authorList>
            <consortium name="DOE Joint Genome Institute"/>
            <person name="Ahrendt S."/>
            <person name="Riley R."/>
            <person name="Andreopoulos W."/>
            <person name="Labutti K."/>
            <person name="Pangilinan J."/>
            <person name="Ruiz-Duenas F.J."/>
            <person name="Barrasa J.M."/>
            <person name="Sanchez-Garcia M."/>
            <person name="Camarero S."/>
            <person name="Miyauchi S."/>
            <person name="Serrano A."/>
            <person name="Linde D."/>
            <person name="Babiker R."/>
            <person name="Drula E."/>
            <person name="Ayuso-Fernandez I."/>
            <person name="Pacheco R."/>
            <person name="Padilla G."/>
            <person name="Ferreira P."/>
            <person name="Barriuso J."/>
            <person name="Kellner H."/>
            <person name="Castanera R."/>
            <person name="Alfaro M."/>
            <person name="Ramirez L."/>
            <person name="Pisabarro A.G."/>
            <person name="Kuo A."/>
            <person name="Tritt A."/>
            <person name="Lipzen A."/>
            <person name="He G."/>
            <person name="Yan M."/>
            <person name="Ng V."/>
            <person name="Cullen D."/>
            <person name="Martin F."/>
            <person name="Rosso M.-N."/>
            <person name="Henrissat B."/>
            <person name="Hibbett D."/>
            <person name="Martinez A.T."/>
            <person name="Grigoriev I.V."/>
        </authorList>
    </citation>
    <scope>NUCLEOTIDE SEQUENCE</scope>
    <source>
        <strain evidence="2">AH 40177</strain>
    </source>
</reference>
<feature type="compositionally biased region" description="Polar residues" evidence="1">
    <location>
        <begin position="21"/>
        <end position="44"/>
    </location>
</feature>
<feature type="region of interest" description="Disordered" evidence="1">
    <location>
        <begin position="145"/>
        <end position="201"/>
    </location>
</feature>
<name>A0A9P5TZS8_9AGAR</name>
<comment type="caution">
    <text evidence="2">The sequence shown here is derived from an EMBL/GenBank/DDBJ whole genome shotgun (WGS) entry which is preliminary data.</text>
</comment>
<protein>
    <submittedName>
        <fullName evidence="2">Uncharacterized protein</fullName>
    </submittedName>
</protein>
<dbReference type="AlphaFoldDB" id="A0A9P5TZS8"/>